<comment type="similarity">
    <text evidence="1">Belongs to the bacterial histone-like protein family.</text>
</comment>
<evidence type="ECO:0000313" key="3">
    <source>
        <dbReference type="EMBL" id="NMM03382.1"/>
    </source>
</evidence>
<keyword evidence="2" id="KW-0238">DNA-binding</keyword>
<organism evidence="3 4">
    <name type="scientific">Paraburkholderia polaris</name>
    <dbReference type="NCBI Taxonomy" id="2728848"/>
    <lineage>
        <taxon>Bacteria</taxon>
        <taxon>Pseudomonadati</taxon>
        <taxon>Pseudomonadota</taxon>
        <taxon>Betaproteobacteria</taxon>
        <taxon>Burkholderiales</taxon>
        <taxon>Burkholderiaceae</taxon>
        <taxon>Paraburkholderia</taxon>
    </lineage>
</organism>
<accession>A0A848IM47</accession>
<keyword evidence="4" id="KW-1185">Reference proteome</keyword>
<dbReference type="InterPro" id="IPR010992">
    <property type="entry name" value="IHF-like_DNA-bd_dom_sf"/>
</dbReference>
<gene>
    <name evidence="3" type="ORF">HHL24_36525</name>
</gene>
<dbReference type="GO" id="GO:0030527">
    <property type="term" value="F:structural constituent of chromatin"/>
    <property type="evidence" value="ECO:0007669"/>
    <property type="project" value="InterPro"/>
</dbReference>
<dbReference type="SUPFAM" id="SSF47729">
    <property type="entry name" value="IHF-like DNA-binding proteins"/>
    <property type="match status" value="1"/>
</dbReference>
<protein>
    <recommendedName>
        <fullName evidence="5">DNA-binding protein</fullName>
    </recommendedName>
</protein>
<comment type="caution">
    <text evidence="3">The sequence shown here is derived from an EMBL/GenBank/DDBJ whole genome shotgun (WGS) entry which is preliminary data.</text>
</comment>
<dbReference type="Pfam" id="PF00216">
    <property type="entry name" value="Bac_DNA_binding"/>
    <property type="match status" value="1"/>
</dbReference>
<proteinExistence type="inferred from homology"/>
<name>A0A848IM47_9BURK</name>
<dbReference type="Proteomes" id="UP000544134">
    <property type="component" value="Unassembled WGS sequence"/>
</dbReference>
<dbReference type="GO" id="GO:0003677">
    <property type="term" value="F:DNA binding"/>
    <property type="evidence" value="ECO:0007669"/>
    <property type="project" value="UniProtKB-KW"/>
</dbReference>
<evidence type="ECO:0000256" key="1">
    <source>
        <dbReference type="ARBA" id="ARBA00010529"/>
    </source>
</evidence>
<dbReference type="Gene3D" id="4.10.520.10">
    <property type="entry name" value="IHF-like DNA-binding proteins"/>
    <property type="match status" value="1"/>
</dbReference>
<dbReference type="InterPro" id="IPR000119">
    <property type="entry name" value="Hist_DNA-bd"/>
</dbReference>
<evidence type="ECO:0000256" key="2">
    <source>
        <dbReference type="ARBA" id="ARBA00023125"/>
    </source>
</evidence>
<evidence type="ECO:0000313" key="4">
    <source>
        <dbReference type="Proteomes" id="UP000544134"/>
    </source>
</evidence>
<reference evidence="3 4" key="1">
    <citation type="submission" date="2020-04" db="EMBL/GenBank/DDBJ databases">
        <title>Paraburkholderia sp. RP-4-7 isolated from soil.</title>
        <authorList>
            <person name="Dahal R.H."/>
        </authorList>
    </citation>
    <scope>NUCLEOTIDE SEQUENCE [LARGE SCALE GENOMIC DNA]</scope>
    <source>
        <strain evidence="3 4">RP-4-7</strain>
    </source>
</reference>
<dbReference type="EMBL" id="JABBGJ010000052">
    <property type="protein sequence ID" value="NMM03382.1"/>
    <property type="molecule type" value="Genomic_DNA"/>
</dbReference>
<dbReference type="AlphaFoldDB" id="A0A848IM47"/>
<sequence length="76" mass="7722">MGLHAIKQELVDAVAARTGDSHGATGEAIDAGLWAIAHALTAGAAMQLIGFGAFSTGQRAARTLDADGRDVHPRQG</sequence>
<evidence type="ECO:0008006" key="5">
    <source>
        <dbReference type="Google" id="ProtNLM"/>
    </source>
</evidence>